<organism evidence="1 2">
    <name type="scientific">Solanum verrucosum</name>
    <dbReference type="NCBI Taxonomy" id="315347"/>
    <lineage>
        <taxon>Eukaryota</taxon>
        <taxon>Viridiplantae</taxon>
        <taxon>Streptophyta</taxon>
        <taxon>Embryophyta</taxon>
        <taxon>Tracheophyta</taxon>
        <taxon>Spermatophyta</taxon>
        <taxon>Magnoliopsida</taxon>
        <taxon>eudicotyledons</taxon>
        <taxon>Gunneridae</taxon>
        <taxon>Pentapetalae</taxon>
        <taxon>asterids</taxon>
        <taxon>lamiids</taxon>
        <taxon>Solanales</taxon>
        <taxon>Solanaceae</taxon>
        <taxon>Solanoideae</taxon>
        <taxon>Solaneae</taxon>
        <taxon>Solanum</taxon>
    </lineage>
</organism>
<evidence type="ECO:0000313" key="2">
    <source>
        <dbReference type="Proteomes" id="UP001234989"/>
    </source>
</evidence>
<dbReference type="AlphaFoldDB" id="A0AAF0PSV8"/>
<proteinExistence type="predicted"/>
<dbReference type="PANTHER" id="PTHR11932">
    <property type="entry name" value="CULLIN"/>
    <property type="match status" value="1"/>
</dbReference>
<keyword evidence="2" id="KW-1185">Reference proteome</keyword>
<dbReference type="Proteomes" id="UP001234989">
    <property type="component" value="Chromosome 1"/>
</dbReference>
<reference evidence="1" key="1">
    <citation type="submission" date="2023-08" db="EMBL/GenBank/DDBJ databases">
        <title>A de novo genome assembly of Solanum verrucosum Schlechtendal, a Mexican diploid species geographically isolated from the other diploid A-genome species in potato relatives.</title>
        <authorList>
            <person name="Hosaka K."/>
        </authorList>
    </citation>
    <scope>NUCLEOTIDE SEQUENCE</scope>
    <source>
        <tissue evidence="1">Young leaves</tissue>
    </source>
</reference>
<sequence length="108" mass="11997">MEGMVTNLTLSRENQASFEEYLSNYPIANPGIDLTTTILTTGFCPSYKFFDLNIPAEMVEDWVAPPCAVIGSRLSDHSFGEFLRSPVTSQLLPLLQIDPIIDFVSSSY</sequence>
<accession>A0AAF0PSV8</accession>
<dbReference type="EMBL" id="CP133612">
    <property type="protein sequence ID" value="WMV10141.1"/>
    <property type="molecule type" value="Genomic_DNA"/>
</dbReference>
<protein>
    <submittedName>
        <fullName evidence="1">Uncharacterized protein</fullName>
    </submittedName>
</protein>
<gene>
    <name evidence="1" type="ORF">MTR67_003526</name>
</gene>
<dbReference type="InterPro" id="IPR045093">
    <property type="entry name" value="Cullin"/>
</dbReference>
<dbReference type="SUPFAM" id="SSF75632">
    <property type="entry name" value="Cullin homology domain"/>
    <property type="match status" value="1"/>
</dbReference>
<dbReference type="InterPro" id="IPR036317">
    <property type="entry name" value="Cullin_homology_sf"/>
</dbReference>
<evidence type="ECO:0000313" key="1">
    <source>
        <dbReference type="EMBL" id="WMV10141.1"/>
    </source>
</evidence>
<name>A0AAF0PSV8_SOLVR</name>